<keyword evidence="1" id="KW-0812">Transmembrane</keyword>
<organism evidence="4 5">
    <name type="scientific">Candidatus Caccopulliclostridium gallistercoris</name>
    <dbReference type="NCBI Taxonomy" id="2840719"/>
    <lineage>
        <taxon>Bacteria</taxon>
        <taxon>Bacillati</taxon>
        <taxon>Bacillota</taxon>
        <taxon>Clostridia</taxon>
        <taxon>Candidatus Caccopulliclostridium</taxon>
    </lineage>
</organism>
<evidence type="ECO:0000313" key="4">
    <source>
        <dbReference type="EMBL" id="HIV01422.1"/>
    </source>
</evidence>
<dbReference type="PROSITE" id="PS51257">
    <property type="entry name" value="PROKAR_LIPOPROTEIN"/>
    <property type="match status" value="1"/>
</dbReference>
<evidence type="ECO:0000313" key="5">
    <source>
        <dbReference type="Proteomes" id="UP000886861"/>
    </source>
</evidence>
<feature type="chain" id="PRO_5039632720" evidence="2">
    <location>
        <begin position="33"/>
        <end position="1411"/>
    </location>
</feature>
<evidence type="ECO:0000259" key="3">
    <source>
        <dbReference type="Pfam" id="PF16403"/>
    </source>
</evidence>
<dbReference type="Proteomes" id="UP000886861">
    <property type="component" value="Unassembled WGS sequence"/>
</dbReference>
<keyword evidence="1" id="KW-0472">Membrane</keyword>
<dbReference type="Gene3D" id="2.60.40.10">
    <property type="entry name" value="Immunoglobulins"/>
    <property type="match status" value="1"/>
</dbReference>
<dbReference type="InterPro" id="IPR032179">
    <property type="entry name" value="Cry22Aa_Ig-like"/>
</dbReference>
<proteinExistence type="predicted"/>
<accession>A0A9D1SYZ4</accession>
<dbReference type="InterPro" id="IPR013783">
    <property type="entry name" value="Ig-like_fold"/>
</dbReference>
<feature type="signal peptide" evidence="2">
    <location>
        <begin position="1"/>
        <end position="32"/>
    </location>
</feature>
<reference evidence="4" key="2">
    <citation type="journal article" date="2021" name="PeerJ">
        <title>Extensive microbial diversity within the chicken gut microbiome revealed by metagenomics and culture.</title>
        <authorList>
            <person name="Gilroy R."/>
            <person name="Ravi A."/>
            <person name="Getino M."/>
            <person name="Pursley I."/>
            <person name="Horton D.L."/>
            <person name="Alikhan N.F."/>
            <person name="Baker D."/>
            <person name="Gharbi K."/>
            <person name="Hall N."/>
            <person name="Watson M."/>
            <person name="Adriaenssens E.M."/>
            <person name="Foster-Nyarko E."/>
            <person name="Jarju S."/>
            <person name="Secka A."/>
            <person name="Antonio M."/>
            <person name="Oren A."/>
            <person name="Chaudhuri R.R."/>
            <person name="La Ragione R."/>
            <person name="Hildebrand F."/>
            <person name="Pallen M.J."/>
        </authorList>
    </citation>
    <scope>NUCLEOTIDE SEQUENCE</scope>
    <source>
        <strain evidence="4">CHK186-9395</strain>
    </source>
</reference>
<dbReference type="EMBL" id="DVOJ01000009">
    <property type="protein sequence ID" value="HIV01422.1"/>
    <property type="molecule type" value="Genomic_DNA"/>
</dbReference>
<keyword evidence="1" id="KW-1133">Transmembrane helix</keyword>
<reference evidence="4" key="1">
    <citation type="submission" date="2020-10" db="EMBL/GenBank/DDBJ databases">
        <authorList>
            <person name="Gilroy R."/>
        </authorList>
    </citation>
    <scope>NUCLEOTIDE SEQUENCE</scope>
    <source>
        <strain evidence="4">CHK186-9395</strain>
    </source>
</reference>
<gene>
    <name evidence="4" type="ORF">IAA62_02580</name>
</gene>
<feature type="transmembrane region" description="Helical" evidence="1">
    <location>
        <begin position="1381"/>
        <end position="1403"/>
    </location>
</feature>
<comment type="caution">
    <text evidence="4">The sequence shown here is derived from an EMBL/GenBank/DDBJ whole genome shotgun (WGS) entry which is preliminary data.</text>
</comment>
<sequence>MKKVSLYIFSLIFVACSACLGASFLTADKAFAATYSSPQTFDGVIKPHGYDETTVVNNNLFFINFQGETNTLLVENELYNEYPYKIIEDTYNNSEYSVKNYFETTSNGKLSLKTNIIYNGTVGTPFTLNYTRSHFLTGSGTTSQLISAIWSAISQAFTLYARSYDLDANDDGFVDSITFLLTADPQERKVEWNTPLWPHSSTITLSSSVVDSSGQSLKLGKYNLATVEIEDYDEANNVARDPIEDSNGIKIAESSTYAHELSHVLGLSDYYIYDTLYPTVSASDSEEVPVGLWDLMAYNYYQMPQHSLAYNKLQMGYIEDSNVIEIEENNTYELYPTSYWENNQITNNDVAAYYIQGQGEYSDQYFYIEYRKNDGLFDDKLPTSGLVVYRVDTGVTNSTYGGVFPGNYMAPPYSIQIMRNEVSSTNSQYLDYFGREYGAVYYANNGRNFSYVSPKSSKALANMVATGSGVGLSKIGNKIGASPTIETKHTLCYNTLIDFTWQTGDITYQVYSGSNQASISPSNVSYVNTGITIEVTGTTSDGKIQFKVDWDNLPDPEIEEPATLIQASYFEDINLYNKLLSILSSYRGTTVQEIYSNDFKNFNVLDLSNADISSLAGLENLDLSNITIINLMQNKLNSQDVEYLNSIVHNITKLQYVNFNLNNIQINVQNPIYNNTKYIFGFQNYTGNLNQTEYYFSSDAQTNILSYYFNDDSMLRTSFGTSFVDIYNNTTTPGYYEYNVRFTNSNIGTSFTISFYIIDVKVQHVNIERNSAFTHGVVVSGISEGEYSITTGAISTITEVQNATVTYRLTIRNNTSVYRTFSGTYSVVDTQAPIISSALTESENNIIIGQTFEISSLTYVITDNGLTDSSYTLKAGNLSSSDRKVVSYIIQKNIDGTWTTVTSIITTTINDEYRIVLRAVDNSGNVSEEIYIHYIIVPSSVLEENDFASSTLYSKLLAIAETNGSLILYPEVFMGVDFIDISGLGLTSLKGLEYFKFDSSTIIDAADNNLTSISSIQSFIDSNVTILLLFNDIEEQPLTDNFVYGIQSLKDKFINERPEVGKNIIINEDYAEYFDYTITKDVSSSHGMSMLSADLNAFQEYGTYTITFTYKEDASITHTKKVEYGNISLSNEEYTLEAGLPFVRDSVIIEGLDSMDFYIEVSGAPQGALDLGSFDVTYSIYEKEDNEKVLDLVQTAIVQDTIAPEITIIGREEIYVFLGDNFMDQGVRAIDSYEGEDVEVIVDSTVNTSNIGEYTVTYKAKDSSGNLSSEITRIVNVIYYPIRGINVKLETSLYTGSTTTFEISPIVPENKLSYIDPNLNYVVYINDEEVSLNSGSYTFNKAGTYKLEVKAMTTDSLGNSRVVTSDTYTIVVKDMAFLEKYGAYLIGGMAAFIVIALVVYFVCSRRRDKII</sequence>
<name>A0A9D1SYZ4_9FIRM</name>
<dbReference type="InterPro" id="IPR032675">
    <property type="entry name" value="LRR_dom_sf"/>
</dbReference>
<dbReference type="Gene3D" id="3.80.10.10">
    <property type="entry name" value="Ribonuclease Inhibitor"/>
    <property type="match status" value="1"/>
</dbReference>
<keyword evidence="2" id="KW-0732">Signal</keyword>
<dbReference type="SUPFAM" id="SSF55486">
    <property type="entry name" value="Metalloproteases ('zincins'), catalytic domain"/>
    <property type="match status" value="1"/>
</dbReference>
<feature type="domain" description="Pesticidal crystal protein Cry22Aa Ig-like" evidence="3">
    <location>
        <begin position="1206"/>
        <end position="1277"/>
    </location>
</feature>
<dbReference type="Pfam" id="PF16403">
    <property type="entry name" value="Bact_surface_Ig-like"/>
    <property type="match status" value="1"/>
</dbReference>
<protein>
    <submittedName>
        <fullName evidence="4">DUF5011 domain-containing protein</fullName>
    </submittedName>
</protein>
<evidence type="ECO:0000256" key="2">
    <source>
        <dbReference type="SAM" id="SignalP"/>
    </source>
</evidence>
<dbReference type="SUPFAM" id="SSF52058">
    <property type="entry name" value="L domain-like"/>
    <property type="match status" value="1"/>
</dbReference>
<evidence type="ECO:0000256" key="1">
    <source>
        <dbReference type="SAM" id="Phobius"/>
    </source>
</evidence>